<gene>
    <name evidence="3" type="primary">ybgF</name>
    <name evidence="1" type="synonym">cpoB</name>
    <name evidence="3" type="ORF">Q2T77_19225</name>
</gene>
<dbReference type="HAMAP" id="MF_02066">
    <property type="entry name" value="CpoB"/>
    <property type="match status" value="1"/>
</dbReference>
<dbReference type="InterPro" id="IPR014162">
    <property type="entry name" value="CpoB_C"/>
</dbReference>
<protein>
    <recommendedName>
        <fullName evidence="1">Cell division coordinator CpoB</fullName>
    </recommendedName>
</protein>
<dbReference type="Proteomes" id="UP001169027">
    <property type="component" value="Unassembled WGS sequence"/>
</dbReference>
<comment type="subcellular location">
    <subcellularLocation>
        <location evidence="1">Periplasm</location>
    </subcellularLocation>
</comment>
<dbReference type="SMART" id="SM00028">
    <property type="entry name" value="TPR"/>
    <property type="match status" value="2"/>
</dbReference>
<evidence type="ECO:0000313" key="4">
    <source>
        <dbReference type="Proteomes" id="UP001169027"/>
    </source>
</evidence>
<dbReference type="InterPro" id="IPR011990">
    <property type="entry name" value="TPR-like_helical_dom_sf"/>
</dbReference>
<dbReference type="Pfam" id="PF13174">
    <property type="entry name" value="TPR_6"/>
    <property type="match status" value="1"/>
</dbReference>
<feature type="signal peptide" evidence="1">
    <location>
        <begin position="1"/>
        <end position="25"/>
    </location>
</feature>
<dbReference type="Gene3D" id="1.20.5.1700">
    <property type="match status" value="1"/>
</dbReference>
<dbReference type="Pfam" id="PF14559">
    <property type="entry name" value="TPR_19"/>
    <property type="match status" value="1"/>
</dbReference>
<dbReference type="InterPro" id="IPR019734">
    <property type="entry name" value="TPR_rpt"/>
</dbReference>
<proteinExistence type="inferred from homology"/>
<accession>A0ABT8S6H7</accession>
<keyword evidence="1" id="KW-0574">Periplasm</keyword>
<dbReference type="PROSITE" id="PS50005">
    <property type="entry name" value="TPR"/>
    <property type="match status" value="1"/>
</dbReference>
<comment type="similarity">
    <text evidence="1">Belongs to the CpoB family.</text>
</comment>
<reference evidence="3" key="1">
    <citation type="submission" date="2023-06" db="EMBL/GenBank/DDBJ databases">
        <authorList>
            <person name="Jiang Y."/>
            <person name="Liu Q."/>
        </authorList>
    </citation>
    <scope>NUCLEOTIDE SEQUENCE</scope>
    <source>
        <strain evidence="3">CGMCC 1.12090</strain>
    </source>
</reference>
<keyword evidence="1" id="KW-0175">Coiled coil</keyword>
<keyword evidence="1" id="KW-0131">Cell cycle</keyword>
<feature type="repeat" description="TPR" evidence="2">
    <location>
        <begin position="166"/>
        <end position="199"/>
    </location>
</feature>
<sequence precursor="true">MMRGLTLRGAVLAAALLCASLGAQAALFEDDEARRAILDLRQRVETMRQQAEQRQSEESAQLRRSLLDLQNQIEQMRGDMARLTGQNEQLTKTVTDLQQRQTDTDTRAKSNEPSKVAVDGREFNADPKEKADFDAALGIFRAGQFAQAQTAFADFVKRYPQSGYNASALFWLGNAQYATRNYNEAIANFRSMLSLAPDHAKAPEAVLSIANCQIELKDTKAARRTLEDLTKAYPQSEAAQAGRERLSRLR</sequence>
<keyword evidence="1" id="KW-0132">Cell division</keyword>
<dbReference type="Gene3D" id="1.25.40.10">
    <property type="entry name" value="Tetratricopeptide repeat domain"/>
    <property type="match status" value="1"/>
</dbReference>
<evidence type="ECO:0000313" key="3">
    <source>
        <dbReference type="EMBL" id="MDO1534425.1"/>
    </source>
</evidence>
<name>A0ABT8S6H7_9BURK</name>
<dbReference type="SUPFAM" id="SSF48452">
    <property type="entry name" value="TPR-like"/>
    <property type="match status" value="1"/>
</dbReference>
<dbReference type="EMBL" id="JAUKVY010000014">
    <property type="protein sequence ID" value="MDO1534425.1"/>
    <property type="molecule type" value="Genomic_DNA"/>
</dbReference>
<comment type="caution">
    <text evidence="3">The sequence shown here is derived from an EMBL/GenBank/DDBJ whole genome shotgun (WGS) entry which is preliminary data.</text>
</comment>
<keyword evidence="4" id="KW-1185">Reference proteome</keyword>
<feature type="chain" id="PRO_5044916939" description="Cell division coordinator CpoB" evidence="1">
    <location>
        <begin position="26"/>
        <end position="250"/>
    </location>
</feature>
<dbReference type="InterPro" id="IPR034706">
    <property type="entry name" value="CpoB"/>
</dbReference>
<dbReference type="NCBIfam" id="TIGR02795">
    <property type="entry name" value="tol_pal_ybgF"/>
    <property type="match status" value="1"/>
</dbReference>
<evidence type="ECO:0000256" key="2">
    <source>
        <dbReference type="PROSITE-ProRule" id="PRU00339"/>
    </source>
</evidence>
<evidence type="ECO:0000256" key="1">
    <source>
        <dbReference type="HAMAP-Rule" id="MF_02066"/>
    </source>
</evidence>
<feature type="coiled-coil region" evidence="1">
    <location>
        <begin position="30"/>
        <end position="100"/>
    </location>
</feature>
<keyword evidence="2" id="KW-0802">TPR repeat</keyword>
<comment type="function">
    <text evidence="1">Mediates coordination of peptidoglycan synthesis and outer membrane constriction during cell division.</text>
</comment>
<keyword evidence="1" id="KW-0732">Signal</keyword>
<organism evidence="3 4">
    <name type="scientific">Variovorax ginsengisoli</name>
    <dbReference type="NCBI Taxonomy" id="363844"/>
    <lineage>
        <taxon>Bacteria</taxon>
        <taxon>Pseudomonadati</taxon>
        <taxon>Pseudomonadota</taxon>
        <taxon>Betaproteobacteria</taxon>
        <taxon>Burkholderiales</taxon>
        <taxon>Comamonadaceae</taxon>
        <taxon>Variovorax</taxon>
    </lineage>
</organism>